<protein>
    <recommendedName>
        <fullName evidence="3">DUF952 domain-containing protein</fullName>
    </recommendedName>
</protein>
<proteinExistence type="predicted"/>
<dbReference type="RefSeq" id="WP_203714229.1">
    <property type="nucleotide sequence ID" value="NZ_BONE01000026.1"/>
</dbReference>
<keyword evidence="2" id="KW-1185">Reference proteome</keyword>
<sequence length="111" mass="11788">MIYKLLATAEWRAAEAAGVYEGSDFDRGDGFIHFSAADQVVETAARVFAGQTDLTMLAVDPDVLGPALRWEVSRGGALFPHLYGPMPLTAVVAVISLRDDIPVDQAVAAAL</sequence>
<accession>A0ABQ4CRT2</accession>
<evidence type="ECO:0000313" key="2">
    <source>
        <dbReference type="Proteomes" id="UP000604117"/>
    </source>
</evidence>
<dbReference type="InterPro" id="IPR009297">
    <property type="entry name" value="DUF952"/>
</dbReference>
<dbReference type="SUPFAM" id="SSF56399">
    <property type="entry name" value="ADP-ribosylation"/>
    <property type="match status" value="1"/>
</dbReference>
<comment type="caution">
    <text evidence="1">The sequence shown here is derived from an EMBL/GenBank/DDBJ whole genome shotgun (WGS) entry which is preliminary data.</text>
</comment>
<dbReference type="PANTHER" id="PTHR34129:SF1">
    <property type="entry name" value="DUF952 DOMAIN-CONTAINING PROTEIN"/>
    <property type="match status" value="1"/>
</dbReference>
<organism evidence="1 2">
    <name type="scientific">Asanoa siamensis</name>
    <dbReference type="NCBI Taxonomy" id="926357"/>
    <lineage>
        <taxon>Bacteria</taxon>
        <taxon>Bacillati</taxon>
        <taxon>Actinomycetota</taxon>
        <taxon>Actinomycetes</taxon>
        <taxon>Micromonosporales</taxon>
        <taxon>Micromonosporaceae</taxon>
        <taxon>Asanoa</taxon>
    </lineage>
</organism>
<evidence type="ECO:0000313" key="1">
    <source>
        <dbReference type="EMBL" id="GIF73989.1"/>
    </source>
</evidence>
<dbReference type="Pfam" id="PF06108">
    <property type="entry name" value="DUF952"/>
    <property type="match status" value="1"/>
</dbReference>
<gene>
    <name evidence="1" type="ORF">Asi02nite_35070</name>
</gene>
<dbReference type="PANTHER" id="PTHR34129">
    <property type="entry name" value="BLR1139 PROTEIN"/>
    <property type="match status" value="1"/>
</dbReference>
<dbReference type="Proteomes" id="UP000604117">
    <property type="component" value="Unassembled WGS sequence"/>
</dbReference>
<reference evidence="1 2" key="1">
    <citation type="submission" date="2021-01" db="EMBL/GenBank/DDBJ databases">
        <title>Whole genome shotgun sequence of Asanoa siamensis NBRC 107932.</title>
        <authorList>
            <person name="Komaki H."/>
            <person name="Tamura T."/>
        </authorList>
    </citation>
    <scope>NUCLEOTIDE SEQUENCE [LARGE SCALE GENOMIC DNA]</scope>
    <source>
        <strain evidence="1 2">NBRC 107932</strain>
    </source>
</reference>
<name>A0ABQ4CRT2_9ACTN</name>
<dbReference type="EMBL" id="BONE01000026">
    <property type="protein sequence ID" value="GIF73989.1"/>
    <property type="molecule type" value="Genomic_DNA"/>
</dbReference>
<dbReference type="Gene3D" id="3.20.170.20">
    <property type="entry name" value="Protein of unknown function DUF952"/>
    <property type="match status" value="1"/>
</dbReference>
<evidence type="ECO:0008006" key="3">
    <source>
        <dbReference type="Google" id="ProtNLM"/>
    </source>
</evidence>